<dbReference type="AlphaFoldDB" id="A0A921Q499"/>
<evidence type="ECO:0000313" key="2">
    <source>
        <dbReference type="EMBL" id="KAG0514085.1"/>
    </source>
</evidence>
<accession>A0A921Q499</accession>
<proteinExistence type="predicted"/>
<sequence length="56" mass="6381">MEPLRLARRQPTPPPPPSSLSLLLPTRRRSQLDRTRHQPANGFGEMAAVRGRWRAP</sequence>
<reference evidence="2" key="1">
    <citation type="journal article" date="2019" name="BMC Genomics">
        <title>A new reference genome for Sorghum bicolor reveals high levels of sequence similarity between sweet and grain genotypes: implications for the genetics of sugar metabolism.</title>
        <authorList>
            <person name="Cooper E.A."/>
            <person name="Brenton Z.W."/>
            <person name="Flinn B.S."/>
            <person name="Jenkins J."/>
            <person name="Shu S."/>
            <person name="Flowers D."/>
            <person name="Luo F."/>
            <person name="Wang Y."/>
            <person name="Xia P."/>
            <person name="Barry K."/>
            <person name="Daum C."/>
            <person name="Lipzen A."/>
            <person name="Yoshinaga Y."/>
            <person name="Schmutz J."/>
            <person name="Saski C."/>
            <person name="Vermerris W."/>
            <person name="Kresovich S."/>
        </authorList>
    </citation>
    <scope>NUCLEOTIDE SEQUENCE</scope>
</reference>
<evidence type="ECO:0000256" key="1">
    <source>
        <dbReference type="SAM" id="MobiDB-lite"/>
    </source>
</evidence>
<name>A0A921Q499_SORBI</name>
<reference evidence="2" key="2">
    <citation type="submission" date="2020-10" db="EMBL/GenBank/DDBJ databases">
        <authorList>
            <person name="Cooper E.A."/>
            <person name="Brenton Z.W."/>
            <person name="Flinn B.S."/>
            <person name="Jenkins J."/>
            <person name="Shu S."/>
            <person name="Flowers D."/>
            <person name="Luo F."/>
            <person name="Wang Y."/>
            <person name="Xia P."/>
            <person name="Barry K."/>
            <person name="Daum C."/>
            <person name="Lipzen A."/>
            <person name="Yoshinaga Y."/>
            <person name="Schmutz J."/>
            <person name="Saski C."/>
            <person name="Vermerris W."/>
            <person name="Kresovich S."/>
        </authorList>
    </citation>
    <scope>NUCLEOTIDE SEQUENCE</scope>
</reference>
<evidence type="ECO:0000313" key="3">
    <source>
        <dbReference type="Proteomes" id="UP000807115"/>
    </source>
</evidence>
<feature type="region of interest" description="Disordered" evidence="1">
    <location>
        <begin position="1"/>
        <end position="56"/>
    </location>
</feature>
<gene>
    <name evidence="2" type="ORF">BDA96_10G159500</name>
</gene>
<dbReference type="Proteomes" id="UP000807115">
    <property type="component" value="Chromosome 10"/>
</dbReference>
<dbReference type="EMBL" id="CM027689">
    <property type="protein sequence ID" value="KAG0514085.1"/>
    <property type="molecule type" value="Genomic_DNA"/>
</dbReference>
<organism evidence="2 3">
    <name type="scientific">Sorghum bicolor</name>
    <name type="common">Sorghum</name>
    <name type="synonym">Sorghum vulgare</name>
    <dbReference type="NCBI Taxonomy" id="4558"/>
    <lineage>
        <taxon>Eukaryota</taxon>
        <taxon>Viridiplantae</taxon>
        <taxon>Streptophyta</taxon>
        <taxon>Embryophyta</taxon>
        <taxon>Tracheophyta</taxon>
        <taxon>Spermatophyta</taxon>
        <taxon>Magnoliopsida</taxon>
        <taxon>Liliopsida</taxon>
        <taxon>Poales</taxon>
        <taxon>Poaceae</taxon>
        <taxon>PACMAD clade</taxon>
        <taxon>Panicoideae</taxon>
        <taxon>Andropogonodae</taxon>
        <taxon>Andropogoneae</taxon>
        <taxon>Sorghinae</taxon>
        <taxon>Sorghum</taxon>
    </lineage>
</organism>
<protein>
    <submittedName>
        <fullName evidence="2">Uncharacterized protein</fullName>
    </submittedName>
</protein>
<comment type="caution">
    <text evidence="2">The sequence shown here is derived from an EMBL/GenBank/DDBJ whole genome shotgun (WGS) entry which is preliminary data.</text>
</comment>